<organism evidence="9 10">
    <name type="scientific">Stecheria intestinalis</name>
    <dbReference type="NCBI Taxonomy" id="2606630"/>
    <lineage>
        <taxon>Bacteria</taxon>
        <taxon>Bacillati</taxon>
        <taxon>Bacillota</taxon>
        <taxon>Erysipelotrichia</taxon>
        <taxon>Erysipelotrichales</taxon>
        <taxon>Erysipelotrichaceae</taxon>
        <taxon>Stecheria</taxon>
    </lineage>
</organism>
<comment type="function">
    <text evidence="7">Plays a role in the regulation of phosphate uptake.</text>
</comment>
<evidence type="ECO:0000256" key="4">
    <source>
        <dbReference type="ARBA" id="ARBA00022448"/>
    </source>
</evidence>
<keyword evidence="10" id="KW-1185">Reference proteome</keyword>
<evidence type="ECO:0000256" key="1">
    <source>
        <dbReference type="ARBA" id="ARBA00004496"/>
    </source>
</evidence>
<dbReference type="InterPro" id="IPR038078">
    <property type="entry name" value="PhoU-like_sf"/>
</dbReference>
<keyword evidence="6 7" id="KW-0592">Phosphate transport</keyword>
<dbReference type="SUPFAM" id="SSF109755">
    <property type="entry name" value="PhoU-like"/>
    <property type="match status" value="1"/>
</dbReference>
<accession>A0A7X2NSI6</accession>
<keyword evidence="4 7" id="KW-0813">Transport</keyword>
<evidence type="ECO:0000256" key="3">
    <source>
        <dbReference type="ARBA" id="ARBA00011738"/>
    </source>
</evidence>
<dbReference type="AlphaFoldDB" id="A0A7X2NSI6"/>
<protein>
    <recommendedName>
        <fullName evidence="7">Phosphate-specific transport system accessory protein PhoU</fullName>
    </recommendedName>
</protein>
<dbReference type="GO" id="GO:0030643">
    <property type="term" value="P:intracellular phosphate ion homeostasis"/>
    <property type="evidence" value="ECO:0007669"/>
    <property type="project" value="InterPro"/>
</dbReference>
<dbReference type="GO" id="GO:0006817">
    <property type="term" value="P:phosphate ion transport"/>
    <property type="evidence" value="ECO:0007669"/>
    <property type="project" value="UniProtKB-KW"/>
</dbReference>
<dbReference type="PIRSF" id="PIRSF003107">
    <property type="entry name" value="PhoU"/>
    <property type="match status" value="1"/>
</dbReference>
<comment type="subcellular location">
    <subcellularLocation>
        <location evidence="1 7">Cytoplasm</location>
    </subcellularLocation>
</comment>
<dbReference type="Proteomes" id="UP000461880">
    <property type="component" value="Unassembled WGS sequence"/>
</dbReference>
<dbReference type="NCBIfam" id="TIGR02135">
    <property type="entry name" value="phoU_full"/>
    <property type="match status" value="1"/>
</dbReference>
<dbReference type="PANTHER" id="PTHR42930">
    <property type="entry name" value="PHOSPHATE-SPECIFIC TRANSPORT SYSTEM ACCESSORY PROTEIN PHOU"/>
    <property type="match status" value="1"/>
</dbReference>
<dbReference type="PANTHER" id="PTHR42930:SF3">
    <property type="entry name" value="PHOSPHATE-SPECIFIC TRANSPORT SYSTEM ACCESSORY PROTEIN PHOU"/>
    <property type="match status" value="1"/>
</dbReference>
<comment type="caution">
    <text evidence="9">The sequence shown here is derived from an EMBL/GenBank/DDBJ whole genome shotgun (WGS) entry which is preliminary data.</text>
</comment>
<feature type="domain" description="PhoU" evidence="8">
    <location>
        <begin position="117"/>
        <end position="201"/>
    </location>
</feature>
<keyword evidence="5 7" id="KW-0963">Cytoplasm</keyword>
<feature type="domain" description="PhoU" evidence="8">
    <location>
        <begin position="18"/>
        <end position="103"/>
    </location>
</feature>
<reference evidence="9 10" key="1">
    <citation type="submission" date="2019-08" db="EMBL/GenBank/DDBJ databases">
        <title>In-depth cultivation of the pig gut microbiome towards novel bacterial diversity and tailored functional studies.</title>
        <authorList>
            <person name="Wylensek D."/>
            <person name="Hitch T.C.A."/>
            <person name="Clavel T."/>
        </authorList>
    </citation>
    <scope>NUCLEOTIDE SEQUENCE [LARGE SCALE GENOMIC DNA]</scope>
    <source>
        <strain evidence="9 10">Oil+RF-744-GAM-WT-6</strain>
    </source>
</reference>
<evidence type="ECO:0000313" key="10">
    <source>
        <dbReference type="Proteomes" id="UP000461880"/>
    </source>
</evidence>
<dbReference type="EMBL" id="VUMN01000015">
    <property type="protein sequence ID" value="MSS58735.1"/>
    <property type="molecule type" value="Genomic_DNA"/>
</dbReference>
<sequence length="214" mass="23674">MRSRLDSGLRDLNTEMISMGGLAEKAIRLADTALMEGDSKSAKEAMALQGEIRSKEKAIEQLCMKYLLLQAPMAQDLRTVSAALKMITDMSRICEIAGDMSEEILNMGGRIGIPGTQKMAEATRAMVSEAIDAFVKQDLSIARKVIRSDDVVDDLFNQTKQEIIRMIVQMPQDSAYAVDLVMIAKYYEKIGDHAVNIAKWVIYSITGSTEEGEE</sequence>
<dbReference type="GO" id="GO:0045936">
    <property type="term" value="P:negative regulation of phosphate metabolic process"/>
    <property type="evidence" value="ECO:0007669"/>
    <property type="project" value="InterPro"/>
</dbReference>
<dbReference type="Gene3D" id="1.20.58.220">
    <property type="entry name" value="Phosphate transport system protein phou homolog 2, domain 2"/>
    <property type="match status" value="1"/>
</dbReference>
<evidence type="ECO:0000256" key="6">
    <source>
        <dbReference type="ARBA" id="ARBA00022592"/>
    </source>
</evidence>
<dbReference type="InterPro" id="IPR026022">
    <property type="entry name" value="PhoU_dom"/>
</dbReference>
<evidence type="ECO:0000256" key="2">
    <source>
        <dbReference type="ARBA" id="ARBA00008107"/>
    </source>
</evidence>
<proteinExistence type="inferred from homology"/>
<dbReference type="RefSeq" id="WP_154504624.1">
    <property type="nucleotide sequence ID" value="NZ_VUMN01000015.1"/>
</dbReference>
<evidence type="ECO:0000313" key="9">
    <source>
        <dbReference type="EMBL" id="MSS58735.1"/>
    </source>
</evidence>
<gene>
    <name evidence="9" type="primary">phoU</name>
    <name evidence="9" type="ORF">FYJ51_07425</name>
</gene>
<comment type="subunit">
    <text evidence="3 7">Homodimer.</text>
</comment>
<name>A0A7X2NSI6_9FIRM</name>
<dbReference type="InterPro" id="IPR028366">
    <property type="entry name" value="PhoU"/>
</dbReference>
<evidence type="ECO:0000259" key="8">
    <source>
        <dbReference type="Pfam" id="PF01895"/>
    </source>
</evidence>
<comment type="similarity">
    <text evidence="2 7">Belongs to the PhoU family.</text>
</comment>
<dbReference type="Pfam" id="PF01895">
    <property type="entry name" value="PhoU"/>
    <property type="match status" value="2"/>
</dbReference>
<evidence type="ECO:0000256" key="5">
    <source>
        <dbReference type="ARBA" id="ARBA00022490"/>
    </source>
</evidence>
<evidence type="ECO:0000256" key="7">
    <source>
        <dbReference type="PIRNR" id="PIRNR003107"/>
    </source>
</evidence>
<dbReference type="FunFam" id="1.20.58.220:FF:000004">
    <property type="entry name" value="Phosphate-specific transport system accessory protein PhoU"/>
    <property type="match status" value="1"/>
</dbReference>
<dbReference type="GO" id="GO:0005737">
    <property type="term" value="C:cytoplasm"/>
    <property type="evidence" value="ECO:0007669"/>
    <property type="project" value="UniProtKB-SubCell"/>
</dbReference>